<sequence>MHGGGVLVFRFRYRHQKQWREARCSKGPRWESVRYWLEKRAGLLRASSSKGACASYIEGRREVAHGQCRDAERHREDEPLADDDEIRAHDMLVLAVRPIVWRAHVHQPFVPTAYRRKHHEIATRGRRRDAIDRARSNNSNNNSNSNNNNDSGDGDGGTGSQGALLSARDDARWMLMDERARIEAIAMGDSVVGASRERPDARCARDTDDHETRFQRRDDPPDVHPSNLDANARGHPPLKSWVDHADVERQQIEQRRAQRRARLLATPDPFGPLDADHLCMSCGAVGHHRTRRCPRACEPGYRPLSERRMPAGQPRDAFRPALEWERDQALVRFPNRADPSGRFLFFMRRSVPPAPRPRDWPLVRLAPQRPCAPP</sequence>
<dbReference type="RefSeq" id="YP_009481829.1">
    <property type="nucleotide sequence ID" value="NC_037666.1"/>
</dbReference>
<protein>
    <submittedName>
        <fullName evidence="2">Uncharacterized protein</fullName>
    </submittedName>
</protein>
<proteinExistence type="predicted"/>
<dbReference type="GeneID" id="36842539"/>
<gene>
    <name evidence="2" type="ORF">pneo_cds_219</name>
</gene>
<feature type="region of interest" description="Disordered" evidence="1">
    <location>
        <begin position="193"/>
        <end position="239"/>
    </location>
</feature>
<dbReference type="Proteomes" id="UP000249287">
    <property type="component" value="Segment"/>
</dbReference>
<dbReference type="EMBL" id="MG011690">
    <property type="protein sequence ID" value="AVK75826.1"/>
    <property type="molecule type" value="Genomic_DNA"/>
</dbReference>
<name>A0A2U7UBL2_9VIRU</name>
<organism evidence="2">
    <name type="scientific">Pandoravirus neocaledonia</name>
    <dbReference type="NCBI Taxonomy" id="2107708"/>
    <lineage>
        <taxon>Viruses</taxon>
        <taxon>Pandoravirus</taxon>
    </lineage>
</organism>
<dbReference type="KEGG" id="vg:36842539"/>
<reference evidence="2" key="1">
    <citation type="journal article" date="2018" name="Nat. Commun.">
        <title>Diversity and evolution of the emerging Pandoraviridae family.</title>
        <authorList>
            <person name="Legendre M."/>
            <person name="Fabre E."/>
            <person name="Poirot O."/>
            <person name="Jeudy S."/>
            <person name="Lartigue A."/>
            <person name="Alempic J.M."/>
            <person name="Beucher L."/>
            <person name="Philippe N."/>
            <person name="Bertaux L."/>
            <person name="Christo-Foroux E."/>
            <person name="Labadie K."/>
            <person name="Coute Y."/>
            <person name="Abergel C."/>
            <person name="Claverie J.M."/>
        </authorList>
    </citation>
    <scope>NUCLEOTIDE SEQUENCE [LARGE SCALE GENOMIC DNA]</scope>
    <source>
        <strain evidence="2">Neocaledonia</strain>
    </source>
</reference>
<feature type="compositionally biased region" description="Basic and acidic residues" evidence="1">
    <location>
        <begin position="120"/>
        <end position="135"/>
    </location>
</feature>
<accession>A0A2U7UBL2</accession>
<feature type="compositionally biased region" description="Basic and acidic residues" evidence="1">
    <location>
        <begin position="195"/>
        <end position="222"/>
    </location>
</feature>
<evidence type="ECO:0000256" key="1">
    <source>
        <dbReference type="SAM" id="MobiDB-lite"/>
    </source>
</evidence>
<evidence type="ECO:0000313" key="2">
    <source>
        <dbReference type="EMBL" id="AVK75826.1"/>
    </source>
</evidence>
<feature type="compositionally biased region" description="Low complexity" evidence="1">
    <location>
        <begin position="136"/>
        <end position="151"/>
    </location>
</feature>
<feature type="region of interest" description="Disordered" evidence="1">
    <location>
        <begin position="116"/>
        <end position="163"/>
    </location>
</feature>